<dbReference type="NCBIfam" id="TIGR04088">
    <property type="entry name" value="cognate_SipW"/>
    <property type="match status" value="1"/>
</dbReference>
<evidence type="ECO:0008006" key="3">
    <source>
        <dbReference type="Google" id="ProtNLM"/>
    </source>
</evidence>
<dbReference type="EMBL" id="BAABCP010000001">
    <property type="protein sequence ID" value="GAA3945039.1"/>
    <property type="molecule type" value="Genomic_DNA"/>
</dbReference>
<comment type="caution">
    <text evidence="1">The sequence shown here is derived from an EMBL/GenBank/DDBJ whole genome shotgun (WGS) entry which is preliminary data.</text>
</comment>
<evidence type="ECO:0000313" key="2">
    <source>
        <dbReference type="Proteomes" id="UP001501591"/>
    </source>
</evidence>
<gene>
    <name evidence="1" type="ORF">GCM10022383_23650</name>
</gene>
<protein>
    <recommendedName>
        <fullName evidence="3">SipW-cognate class signal peptide</fullName>
    </recommendedName>
</protein>
<accession>A0ABP7NG65</accession>
<dbReference type="Proteomes" id="UP001501591">
    <property type="component" value="Unassembled WGS sequence"/>
</dbReference>
<evidence type="ECO:0000313" key="1">
    <source>
        <dbReference type="EMBL" id="GAA3945039.1"/>
    </source>
</evidence>
<proteinExistence type="predicted"/>
<dbReference type="RefSeq" id="WP_344819791.1">
    <property type="nucleotide sequence ID" value="NZ_BAABCP010000001.1"/>
</dbReference>
<reference evidence="2" key="1">
    <citation type="journal article" date="2019" name="Int. J. Syst. Evol. Microbiol.">
        <title>The Global Catalogue of Microorganisms (GCM) 10K type strain sequencing project: providing services to taxonomists for standard genome sequencing and annotation.</title>
        <authorList>
            <consortium name="The Broad Institute Genomics Platform"/>
            <consortium name="The Broad Institute Genome Sequencing Center for Infectious Disease"/>
            <person name="Wu L."/>
            <person name="Ma J."/>
        </authorList>
    </citation>
    <scope>NUCLEOTIDE SEQUENCE [LARGE SCALE GENOMIC DNA]</scope>
    <source>
        <strain evidence="2">JCM 17024</strain>
    </source>
</reference>
<dbReference type="InterPro" id="IPR023833">
    <property type="entry name" value="Signal_pept_SipW-depend-type"/>
</dbReference>
<sequence length="192" mass="19619">MNRTIVASAASASLRRRRISAVLAGGLVLGVGAAVTLAAWNDSEWATSTFTAGSFDLEGSTDGVNFTDHAAEDDAAGLGFAVDADDIVPGQTLYALYSIRLIGTADGVLTVEPPTISGDNAANLTAATRLIDGTTCDASTFDDGTATPPATIAASEDGSTGQLDFCLQVTAGPDLTQEESGVVTWQWTVESQ</sequence>
<organism evidence="1 2">
    <name type="scientific">Microbacterium soli</name>
    <dbReference type="NCBI Taxonomy" id="446075"/>
    <lineage>
        <taxon>Bacteria</taxon>
        <taxon>Bacillati</taxon>
        <taxon>Actinomycetota</taxon>
        <taxon>Actinomycetes</taxon>
        <taxon>Micrococcales</taxon>
        <taxon>Microbacteriaceae</taxon>
        <taxon>Microbacterium</taxon>
    </lineage>
</organism>
<name>A0ABP7NG65_9MICO</name>
<keyword evidence="2" id="KW-1185">Reference proteome</keyword>